<dbReference type="OrthoDB" id="9797308at2"/>
<feature type="transmembrane region" description="Helical" evidence="1">
    <location>
        <begin position="220"/>
        <end position="242"/>
    </location>
</feature>
<evidence type="ECO:0000256" key="1">
    <source>
        <dbReference type="SAM" id="Phobius"/>
    </source>
</evidence>
<feature type="transmembrane region" description="Helical" evidence="1">
    <location>
        <begin position="64"/>
        <end position="82"/>
    </location>
</feature>
<feature type="transmembrane region" description="Helical" evidence="1">
    <location>
        <begin position="285"/>
        <end position="303"/>
    </location>
</feature>
<keyword evidence="1" id="KW-0472">Membrane</keyword>
<evidence type="ECO:0008006" key="4">
    <source>
        <dbReference type="Google" id="ProtNLM"/>
    </source>
</evidence>
<evidence type="ECO:0000313" key="3">
    <source>
        <dbReference type="Proteomes" id="UP000078070"/>
    </source>
</evidence>
<feature type="transmembrane region" description="Helical" evidence="1">
    <location>
        <begin position="122"/>
        <end position="144"/>
    </location>
</feature>
<keyword evidence="1" id="KW-1133">Transmembrane helix</keyword>
<dbReference type="AlphaFoldDB" id="A0A1A9F348"/>
<feature type="transmembrane region" description="Helical" evidence="1">
    <location>
        <begin position="15"/>
        <end position="33"/>
    </location>
</feature>
<feature type="transmembrane region" description="Helical" evidence="1">
    <location>
        <begin position="254"/>
        <end position="279"/>
    </location>
</feature>
<organism evidence="2 3">
    <name type="scientific">Marinobacterium aestuarii</name>
    <dbReference type="NCBI Taxonomy" id="1821621"/>
    <lineage>
        <taxon>Bacteria</taxon>
        <taxon>Pseudomonadati</taxon>
        <taxon>Pseudomonadota</taxon>
        <taxon>Gammaproteobacteria</taxon>
        <taxon>Oceanospirillales</taxon>
        <taxon>Oceanospirillaceae</taxon>
        <taxon>Marinobacterium</taxon>
    </lineage>
</organism>
<evidence type="ECO:0000313" key="2">
    <source>
        <dbReference type="EMBL" id="ANG64199.1"/>
    </source>
</evidence>
<dbReference type="STRING" id="1821621.A8C75_18115"/>
<dbReference type="KEGG" id="mars:A8C75_18115"/>
<sequence length="320" mass="34718">MKSFSTFFRELGREIYSVSITLFRLMIPVILVVKLLEELGGVELLAAVLGPLMGMIGLPDSMGLVWAATLSANIYAGMLVFFTQSQQEALSVAQVTVVAGLLLMAHGLPIEARIAQKAGVRLGATLLLRIGGGLLFAAVLNLIYSQGGWLQSPNELYWQPDPVDSSLGGWALAQVKSLLMIQLVIVLLLSGLKVLRLLGIERLMTWLLQPLLRLLGIGREATSITIIGVTLGLSFGGALLIREAQAGHVSKRDVFASMAFLGLCHSLIEDTLLVMLLGAHLSGVLWLRLAFSLISIALMTRWMDRRSAAFHQRYLVHPPG</sequence>
<reference evidence="2 3" key="2">
    <citation type="journal article" date="2018" name="Int. J. Syst. Evol. Microbiol.">
        <title>Marinobacterium aestuarii sp. nov., a benzene-degrading marine bacterium isolated from estuary sediment.</title>
        <authorList>
            <person name="Bae S.S."/>
            <person name="Jung J."/>
            <person name="Chung D."/>
            <person name="Baek K."/>
        </authorList>
    </citation>
    <scope>NUCLEOTIDE SEQUENCE [LARGE SCALE GENOMIC DNA]</scope>
    <source>
        <strain evidence="2 3">ST58-10</strain>
    </source>
</reference>
<dbReference type="Proteomes" id="UP000078070">
    <property type="component" value="Chromosome"/>
</dbReference>
<keyword evidence="3" id="KW-1185">Reference proteome</keyword>
<dbReference type="RefSeq" id="WP_067385596.1">
    <property type="nucleotide sequence ID" value="NZ_CP015839.1"/>
</dbReference>
<dbReference type="EMBL" id="CP015839">
    <property type="protein sequence ID" value="ANG64199.1"/>
    <property type="molecule type" value="Genomic_DNA"/>
</dbReference>
<feature type="transmembrane region" description="Helical" evidence="1">
    <location>
        <begin position="178"/>
        <end position="200"/>
    </location>
</feature>
<name>A0A1A9F348_9GAMM</name>
<accession>A0A1A9F348</accession>
<gene>
    <name evidence="2" type="ORF">A8C75_18115</name>
</gene>
<reference evidence="3" key="1">
    <citation type="submission" date="2016-05" db="EMBL/GenBank/DDBJ databases">
        <authorList>
            <person name="Baek K."/>
            <person name="Yang S.-J."/>
        </authorList>
    </citation>
    <scope>NUCLEOTIDE SEQUENCE [LARGE SCALE GENOMIC DNA]</scope>
    <source>
        <strain evidence="3">ST58-10</strain>
    </source>
</reference>
<proteinExistence type="predicted"/>
<keyword evidence="1" id="KW-0812">Transmembrane</keyword>
<feature type="transmembrane region" description="Helical" evidence="1">
    <location>
        <begin position="40"/>
        <end position="58"/>
    </location>
</feature>
<protein>
    <recommendedName>
        <fullName evidence="4">Nucleoside recognition protein</fullName>
    </recommendedName>
</protein>